<dbReference type="Gene3D" id="2.40.50.180">
    <property type="entry name" value="CheA-289, Domain 4"/>
    <property type="match status" value="1"/>
</dbReference>
<dbReference type="SMART" id="SM00260">
    <property type="entry name" value="CheW"/>
    <property type="match status" value="1"/>
</dbReference>
<organism evidence="2 3">
    <name type="scientific">Ahniella affigens</name>
    <dbReference type="NCBI Taxonomy" id="2021234"/>
    <lineage>
        <taxon>Bacteria</taxon>
        <taxon>Pseudomonadati</taxon>
        <taxon>Pseudomonadota</taxon>
        <taxon>Gammaproteobacteria</taxon>
        <taxon>Lysobacterales</taxon>
        <taxon>Rhodanobacteraceae</taxon>
        <taxon>Ahniella</taxon>
    </lineage>
</organism>
<dbReference type="OrthoDB" id="5765252at2"/>
<sequence>MNQIREIRGLMITVTNGKVLLPNANVTEIITYSDPEPIDGAPDWLLGRTRWRGWRVPLVSFSMLAGLAPRDLGTNLKVTVLKALGGNPKLPYLAMMALGFPRLTTISPDVLIPTGDDEFREPGVRHRTLVRDDVAIIPDLIEIERLVDDILHQPVAA</sequence>
<accession>A0A2P1PTQ9</accession>
<dbReference type="SUPFAM" id="SSF50341">
    <property type="entry name" value="CheW-like"/>
    <property type="match status" value="1"/>
</dbReference>
<protein>
    <submittedName>
        <fullName evidence="2">Chemotaxis protein CheW</fullName>
    </submittedName>
</protein>
<dbReference type="Proteomes" id="UP000241074">
    <property type="component" value="Chromosome"/>
</dbReference>
<evidence type="ECO:0000313" key="2">
    <source>
        <dbReference type="EMBL" id="AVP98212.1"/>
    </source>
</evidence>
<dbReference type="PROSITE" id="PS50851">
    <property type="entry name" value="CHEW"/>
    <property type="match status" value="1"/>
</dbReference>
<gene>
    <name evidence="2" type="ORF">C7S18_13865</name>
</gene>
<evidence type="ECO:0000313" key="3">
    <source>
        <dbReference type="Proteomes" id="UP000241074"/>
    </source>
</evidence>
<dbReference type="KEGG" id="xba:C7S18_13865"/>
<reference evidence="2 3" key="2">
    <citation type="submission" date="2018-03" db="EMBL/GenBank/DDBJ databases">
        <authorList>
            <person name="Keele B.F."/>
        </authorList>
    </citation>
    <scope>NUCLEOTIDE SEQUENCE [LARGE SCALE GENOMIC DNA]</scope>
    <source>
        <strain evidence="2 3">D13</strain>
    </source>
</reference>
<dbReference type="Pfam" id="PF01584">
    <property type="entry name" value="CheW"/>
    <property type="match status" value="1"/>
</dbReference>
<dbReference type="InterPro" id="IPR002545">
    <property type="entry name" value="CheW-lke_dom"/>
</dbReference>
<dbReference type="AlphaFoldDB" id="A0A2P1PTQ9"/>
<keyword evidence="3" id="KW-1185">Reference proteome</keyword>
<feature type="domain" description="CheW-like" evidence="1">
    <location>
        <begin position="6"/>
        <end position="152"/>
    </location>
</feature>
<evidence type="ECO:0000259" key="1">
    <source>
        <dbReference type="PROSITE" id="PS50851"/>
    </source>
</evidence>
<dbReference type="EMBL" id="CP027860">
    <property type="protein sequence ID" value="AVP98212.1"/>
    <property type="molecule type" value="Genomic_DNA"/>
</dbReference>
<dbReference type="GO" id="GO:0007165">
    <property type="term" value="P:signal transduction"/>
    <property type="evidence" value="ECO:0007669"/>
    <property type="project" value="InterPro"/>
</dbReference>
<dbReference type="InterPro" id="IPR036061">
    <property type="entry name" value="CheW-like_dom_sf"/>
</dbReference>
<dbReference type="RefSeq" id="WP_106892132.1">
    <property type="nucleotide sequence ID" value="NZ_CP027860.1"/>
</dbReference>
<reference evidence="2 3" key="1">
    <citation type="submission" date="2018-03" db="EMBL/GenBank/DDBJ databases">
        <title>Ahniella affigens gen. nov., sp. nov., a gammaproteobacterium isolated from sandy soil near a stream.</title>
        <authorList>
            <person name="Ko Y."/>
            <person name="Kim J.-H."/>
        </authorList>
    </citation>
    <scope>NUCLEOTIDE SEQUENCE [LARGE SCALE GENOMIC DNA]</scope>
    <source>
        <strain evidence="2 3">D13</strain>
    </source>
</reference>
<dbReference type="GO" id="GO:0006935">
    <property type="term" value="P:chemotaxis"/>
    <property type="evidence" value="ECO:0007669"/>
    <property type="project" value="InterPro"/>
</dbReference>
<name>A0A2P1PTQ9_9GAMM</name>
<proteinExistence type="predicted"/>